<dbReference type="InterPro" id="IPR043323">
    <property type="entry name" value="PIN4"/>
</dbReference>
<dbReference type="STRING" id="69771.A0A1V6PDI2"/>
<dbReference type="PANTHER" id="PTHR45995">
    <property type="match status" value="1"/>
</dbReference>
<evidence type="ECO:0000256" key="3">
    <source>
        <dbReference type="ARBA" id="ARBA00023110"/>
    </source>
</evidence>
<protein>
    <recommendedName>
        <fullName evidence="6">Peptidyl-prolyl cis-trans isomerase</fullName>
        <ecNumber evidence="6">5.2.1.8</ecNumber>
    </recommendedName>
</protein>
<evidence type="ECO:0000256" key="1">
    <source>
        <dbReference type="ARBA" id="ARBA00000971"/>
    </source>
</evidence>
<keyword evidence="4 5" id="KW-0413">Isomerase</keyword>
<gene>
    <name evidence="9" type="ORF">PENDEC_c008G03172</name>
</gene>
<dbReference type="EMBL" id="MDYL01000008">
    <property type="protein sequence ID" value="OQD75108.1"/>
    <property type="molecule type" value="Genomic_DNA"/>
</dbReference>
<dbReference type="Pfam" id="PF00639">
    <property type="entry name" value="Rotamase"/>
    <property type="match status" value="1"/>
</dbReference>
<reference evidence="10" key="1">
    <citation type="journal article" date="2017" name="Nat. Microbiol.">
        <title>Global analysis of biosynthetic gene clusters reveals vast potential of secondary metabolite production in Penicillium species.</title>
        <authorList>
            <person name="Nielsen J.C."/>
            <person name="Grijseels S."/>
            <person name="Prigent S."/>
            <person name="Ji B."/>
            <person name="Dainat J."/>
            <person name="Nielsen K.F."/>
            <person name="Frisvad J.C."/>
            <person name="Workman M."/>
            <person name="Nielsen J."/>
        </authorList>
    </citation>
    <scope>NUCLEOTIDE SEQUENCE [LARGE SCALE GENOMIC DNA]</scope>
    <source>
        <strain evidence="10">IBT 11843</strain>
    </source>
</reference>
<dbReference type="InterPro" id="IPR000297">
    <property type="entry name" value="PPIase_PpiC"/>
</dbReference>
<dbReference type="Gene3D" id="3.10.50.40">
    <property type="match status" value="1"/>
</dbReference>
<dbReference type="GO" id="GO:0003677">
    <property type="term" value="F:DNA binding"/>
    <property type="evidence" value="ECO:0007669"/>
    <property type="project" value="InterPro"/>
</dbReference>
<dbReference type="Proteomes" id="UP000191522">
    <property type="component" value="Unassembled WGS sequence"/>
</dbReference>
<name>A0A1V6PDI2_PENDC</name>
<accession>A0A1V6PDI2</accession>
<sequence>MPQATSPTSSRANIRLSLLDIQREPSLRVHHLLYTTVMAPKNNVKGAAKGKGKDAGDDKGKGKGVKGAQSIQVRHILCEKHSKKEEALEKLRSGTKFDEVAREFSEDKARQGGALGWKTRGSLDPAFENVAFELEASTTGNPKYGEAKTGFGYHIIMVEGRK</sequence>
<evidence type="ECO:0000256" key="4">
    <source>
        <dbReference type="ARBA" id="ARBA00023235"/>
    </source>
</evidence>
<dbReference type="OrthoDB" id="1911748at2759"/>
<dbReference type="GO" id="GO:0006364">
    <property type="term" value="P:rRNA processing"/>
    <property type="evidence" value="ECO:0007669"/>
    <property type="project" value="InterPro"/>
</dbReference>
<feature type="domain" description="PpiC" evidence="8">
    <location>
        <begin position="68"/>
        <end position="160"/>
    </location>
</feature>
<dbReference type="SUPFAM" id="SSF54534">
    <property type="entry name" value="FKBP-like"/>
    <property type="match status" value="1"/>
</dbReference>
<evidence type="ECO:0000256" key="5">
    <source>
        <dbReference type="PROSITE-ProRule" id="PRU00278"/>
    </source>
</evidence>
<dbReference type="InterPro" id="IPR046357">
    <property type="entry name" value="PPIase_dom_sf"/>
</dbReference>
<evidence type="ECO:0000256" key="6">
    <source>
        <dbReference type="RuleBase" id="RU363014"/>
    </source>
</evidence>
<dbReference type="GO" id="GO:0003755">
    <property type="term" value="F:peptidyl-prolyl cis-trans isomerase activity"/>
    <property type="evidence" value="ECO:0007669"/>
    <property type="project" value="UniProtKB-UniRule"/>
</dbReference>
<evidence type="ECO:0000256" key="2">
    <source>
        <dbReference type="ARBA" id="ARBA00010242"/>
    </source>
</evidence>
<comment type="similarity">
    <text evidence="2">Belongs to the PpiC/parvulin rotamase family. PIN4 subfamily.</text>
</comment>
<dbReference type="EC" id="5.2.1.8" evidence="6"/>
<dbReference type="OMA" id="NAINVRH"/>
<evidence type="ECO:0000313" key="10">
    <source>
        <dbReference type="Proteomes" id="UP000191522"/>
    </source>
</evidence>
<keyword evidence="10" id="KW-1185">Reference proteome</keyword>
<evidence type="ECO:0000256" key="7">
    <source>
        <dbReference type="SAM" id="MobiDB-lite"/>
    </source>
</evidence>
<comment type="caution">
    <text evidence="9">The sequence shown here is derived from an EMBL/GenBank/DDBJ whole genome shotgun (WGS) entry which is preliminary data.</text>
</comment>
<feature type="region of interest" description="Disordered" evidence="7">
    <location>
        <begin position="44"/>
        <end position="68"/>
    </location>
</feature>
<feature type="compositionally biased region" description="Basic and acidic residues" evidence="7">
    <location>
        <begin position="51"/>
        <end position="61"/>
    </location>
</feature>
<evidence type="ECO:0000313" key="9">
    <source>
        <dbReference type="EMBL" id="OQD75108.1"/>
    </source>
</evidence>
<evidence type="ECO:0000259" key="8">
    <source>
        <dbReference type="PROSITE" id="PS50198"/>
    </source>
</evidence>
<comment type="catalytic activity">
    <reaction evidence="1 6">
        <text>[protein]-peptidylproline (omega=180) = [protein]-peptidylproline (omega=0)</text>
        <dbReference type="Rhea" id="RHEA:16237"/>
        <dbReference type="Rhea" id="RHEA-COMP:10747"/>
        <dbReference type="Rhea" id="RHEA-COMP:10748"/>
        <dbReference type="ChEBI" id="CHEBI:83833"/>
        <dbReference type="ChEBI" id="CHEBI:83834"/>
        <dbReference type="EC" id="5.2.1.8"/>
    </reaction>
</comment>
<proteinExistence type="inferred from homology"/>
<keyword evidence="3 5" id="KW-0697">Rotamase</keyword>
<organism evidence="9 10">
    <name type="scientific">Penicillium decumbens</name>
    <dbReference type="NCBI Taxonomy" id="69771"/>
    <lineage>
        <taxon>Eukaryota</taxon>
        <taxon>Fungi</taxon>
        <taxon>Dikarya</taxon>
        <taxon>Ascomycota</taxon>
        <taxon>Pezizomycotina</taxon>
        <taxon>Eurotiomycetes</taxon>
        <taxon>Eurotiomycetidae</taxon>
        <taxon>Eurotiales</taxon>
        <taxon>Aspergillaceae</taxon>
        <taxon>Penicillium</taxon>
    </lineage>
</organism>
<dbReference type="PROSITE" id="PS50198">
    <property type="entry name" value="PPIC_PPIASE_2"/>
    <property type="match status" value="1"/>
</dbReference>
<dbReference type="AlphaFoldDB" id="A0A1V6PDI2"/>